<keyword evidence="4" id="KW-0862">Zinc</keyword>
<dbReference type="Pfam" id="PF16135">
    <property type="entry name" value="TDBD"/>
    <property type="match status" value="1"/>
</dbReference>
<dbReference type="InterPro" id="IPR019787">
    <property type="entry name" value="Znf_PHD-finger"/>
</dbReference>
<dbReference type="PANTHER" id="PTHR46508:SF3">
    <property type="entry name" value="ACYL-COA N-ACYLTRANSFERASE WITH RING_FYVE_PHD-TYPE ZINC FINGER PROTEIN"/>
    <property type="match status" value="1"/>
</dbReference>
<dbReference type="Pfam" id="PF00628">
    <property type="entry name" value="PHD"/>
    <property type="match status" value="1"/>
</dbReference>
<feature type="compositionally biased region" description="Basic and acidic residues" evidence="6">
    <location>
        <begin position="1029"/>
        <end position="1045"/>
    </location>
</feature>
<evidence type="ECO:0000313" key="8">
    <source>
        <dbReference type="EMBL" id="KZM85363.1"/>
    </source>
</evidence>
<feature type="compositionally biased region" description="Basic and acidic residues" evidence="6">
    <location>
        <begin position="230"/>
        <end position="260"/>
    </location>
</feature>
<feature type="region of interest" description="Disordered" evidence="6">
    <location>
        <begin position="33"/>
        <end position="71"/>
    </location>
</feature>
<dbReference type="SMART" id="SM00249">
    <property type="entry name" value="PHD"/>
    <property type="match status" value="1"/>
</dbReference>
<feature type="region of interest" description="Disordered" evidence="6">
    <location>
        <begin position="1335"/>
        <end position="1355"/>
    </location>
</feature>
<dbReference type="Pfam" id="PF22970">
    <property type="entry name" value="DUF7028"/>
    <property type="match status" value="1"/>
</dbReference>
<dbReference type="SUPFAM" id="SSF55729">
    <property type="entry name" value="Acyl-CoA N-acyltransferases (Nat)"/>
    <property type="match status" value="1"/>
</dbReference>
<dbReference type="InterPro" id="IPR054292">
    <property type="entry name" value="DUF7028"/>
</dbReference>
<feature type="compositionally biased region" description="Basic and acidic residues" evidence="6">
    <location>
        <begin position="1335"/>
        <end position="1348"/>
    </location>
</feature>
<dbReference type="EMBL" id="LNRQ01000008">
    <property type="protein sequence ID" value="KZM85363.1"/>
    <property type="molecule type" value="Genomic_DNA"/>
</dbReference>
<feature type="compositionally biased region" description="Polar residues" evidence="6">
    <location>
        <begin position="468"/>
        <end position="477"/>
    </location>
</feature>
<feature type="compositionally biased region" description="Basic and acidic residues" evidence="6">
    <location>
        <begin position="46"/>
        <end position="61"/>
    </location>
</feature>
<feature type="compositionally biased region" description="Basic and acidic residues" evidence="6">
    <location>
        <begin position="520"/>
        <end position="530"/>
    </location>
</feature>
<dbReference type="GO" id="GO:0005634">
    <property type="term" value="C:nucleus"/>
    <property type="evidence" value="ECO:0007669"/>
    <property type="project" value="UniProtKB-SubCell"/>
</dbReference>
<feature type="region of interest" description="Disordered" evidence="6">
    <location>
        <begin position="415"/>
        <end position="537"/>
    </location>
</feature>
<feature type="region of interest" description="Disordered" evidence="6">
    <location>
        <begin position="1706"/>
        <end position="1752"/>
    </location>
</feature>
<dbReference type="Gramene" id="KZM85363">
    <property type="protein sequence ID" value="KZM85363"/>
    <property type="gene ID" value="DCAR_027215"/>
</dbReference>
<feature type="region of interest" description="Disordered" evidence="6">
    <location>
        <begin position="1209"/>
        <end position="1248"/>
    </location>
</feature>
<feature type="compositionally biased region" description="Basic residues" evidence="6">
    <location>
        <begin position="269"/>
        <end position="287"/>
    </location>
</feature>
<feature type="compositionally biased region" description="Basic and acidic residues" evidence="6">
    <location>
        <begin position="1728"/>
        <end position="1738"/>
    </location>
</feature>
<feature type="region of interest" description="Disordered" evidence="6">
    <location>
        <begin position="1028"/>
        <end position="1066"/>
    </location>
</feature>
<feature type="compositionally biased region" description="Acidic residues" evidence="6">
    <location>
        <begin position="62"/>
        <end position="71"/>
    </location>
</feature>
<evidence type="ECO:0000256" key="4">
    <source>
        <dbReference type="ARBA" id="ARBA00022833"/>
    </source>
</evidence>
<feature type="region of interest" description="Disordered" evidence="6">
    <location>
        <begin position="1264"/>
        <end position="1298"/>
    </location>
</feature>
<keyword evidence="5" id="KW-0539">Nucleus</keyword>
<feature type="region of interest" description="Disordered" evidence="6">
    <location>
        <begin position="205"/>
        <end position="357"/>
    </location>
</feature>
<feature type="compositionally biased region" description="Polar residues" evidence="6">
    <location>
        <begin position="1739"/>
        <end position="1752"/>
    </location>
</feature>
<dbReference type="Gene3D" id="3.30.40.10">
    <property type="entry name" value="Zinc/RING finger domain, C3HC4 (zinc finger)"/>
    <property type="match status" value="1"/>
</dbReference>
<feature type="compositionally biased region" description="Basic and acidic residues" evidence="6">
    <location>
        <begin position="1214"/>
        <end position="1233"/>
    </location>
</feature>
<dbReference type="STRING" id="79200.A0A175YPH7"/>
<keyword evidence="3" id="KW-0863">Zinc-finger</keyword>
<keyword evidence="2" id="KW-0479">Metal-binding</keyword>
<feature type="region of interest" description="Disordered" evidence="6">
    <location>
        <begin position="1444"/>
        <end position="1497"/>
    </location>
</feature>
<evidence type="ECO:0000256" key="6">
    <source>
        <dbReference type="SAM" id="MobiDB-lite"/>
    </source>
</evidence>
<comment type="subcellular location">
    <subcellularLocation>
        <location evidence="1">Nucleus</location>
    </subcellularLocation>
</comment>
<dbReference type="GO" id="GO:0008270">
    <property type="term" value="F:zinc ion binding"/>
    <property type="evidence" value="ECO:0007669"/>
    <property type="project" value="UniProtKB-KW"/>
</dbReference>
<protein>
    <recommendedName>
        <fullName evidence="7">Zinc finger PHD-type domain-containing protein</fullName>
    </recommendedName>
</protein>
<comment type="caution">
    <text evidence="8">The sequence shown here is derived from an EMBL/GenBank/DDBJ whole genome shotgun (WGS) entry which is preliminary data.</text>
</comment>
<evidence type="ECO:0000256" key="3">
    <source>
        <dbReference type="ARBA" id="ARBA00022771"/>
    </source>
</evidence>
<feature type="compositionally biased region" description="Basic and acidic residues" evidence="6">
    <location>
        <begin position="498"/>
        <end position="507"/>
    </location>
</feature>
<feature type="compositionally biased region" description="Polar residues" evidence="6">
    <location>
        <begin position="1706"/>
        <end position="1726"/>
    </location>
</feature>
<feature type="compositionally biased region" description="Basic and acidic residues" evidence="6">
    <location>
        <begin position="1268"/>
        <end position="1288"/>
    </location>
</feature>
<feature type="region of interest" description="Disordered" evidence="6">
    <location>
        <begin position="1155"/>
        <end position="1186"/>
    </location>
</feature>
<dbReference type="InterPro" id="IPR016181">
    <property type="entry name" value="Acyl_CoA_acyltransferase"/>
</dbReference>
<sequence>MHNMEDGVGSGDGSSDVIKKKSSSGCLIIKKKGNGVLGFSGSGSKKVHESSNEKKRSRLVDAESESSDELVEPVKRKVKEDIIYERRRSAIDVEEAMAGFGSERKRSGLDVFEFDEYDGFDGKKMRMDYMDDWSKGVGRSGNYRDFGAGASRNVVYRSEDNEKGSMSRVKDKVLHYSGKGRYEEDGDDDDESHLPISFLKEKYREAPNDRIRLQGKNGVLKVMVKKKKQGFREKGSDYPRGDERMGSRSEAALKKNEVKRPAFYSDSKRPRKPVSPRSEKSHKKPRKALPILSNKAEDSETDDSDKSLKLEPMSKQTQRSKKAIKTEHKKLTPTEISTPPSGGKESKVTRGNGTEKQLLREKIRSMLLDRGWRIDYRPRRNRDYLDAVYINPAGTAYWSIIKAYDALQKQLEEEEDKVKPCGESTSSTALPDEIISKLTRQTRKKIERDLKKKKRDAGRVRSAKEVTLTESANGTDSDQQEEKLSSYRKQSHKSLKGKMHEADHAAESDSSGSLYKRKAKQDMAEKESATDSHMIQGRKSKKIGRCTLLVRSSDNGLNSGSDGYVPCTGKRTLLSWLIDSGIVDMSEKVQYMNRRKTRVMLEGWITKDGIHCGCCSKILTISKFEIHAGSKQRQPFPNMFLESGVSLMQCQIDAWNKQEESEREGFHHVDVDGNDPNDDTCGLCGDGGDLICCDGCPSTFHQSCLDIKPAIGSVSTCIRLTYQDCGLLVPAVLFLRLVRMVGNKSLEPVSNAKANDRTDNLLLRCSLYHQSCCEDEVDLSVDSGGAANSFCGKNCQEIFSHLQKLLGVKQELESGFSWCLVRRMDSASEMLHLGFPQRVECNSKLAVALSVMDECFLPIVDRRSGINLIHKVLYNCGSNFSRLNYSGFYTVILERGDEMMSVASIRIHGNQLAEMPFIGTRHIYRRQGMCRRLLSAIKSALRKLKVEKLIIPAIAEHMQTWTKNFKFSPLKGSDKQEMRSMNMLVFPRTDMLQKILVKRENMEGSTSNHSGSPSTELKDNCLLLPVSGEKSELDSSPDHDPHTVDNTEVQPLTKNTNKATAAVPALETPTLAMNDIPELCNSLVPSRETKHENSELDSSPGHDLHMTDNTELQPLAESNNKATALFSASETPALPRNDPAVCSSLVFSCEAKDDKSELDSSPKHNPHTRVATESQPLIESSDKATALVSASDTPTLAASDIPAISSSLLSSCQPKHENSQLDTSPMHDTHMSDNTELQPLTESSEKAAAEVSASNVLVVGSSLVSSCEPKHEKSELDLSPEHDPHMGENTEFQPVTESSDKATASVSALETPTQAVNDIPAVCSSLVSSCKSKHETSEIDLSPEHDPHMSNNTESQPLTESIEKAAAVVSASETQILASNDIPLTSSSLVFSSEPATGETFATNLLSDNNLAESIVNLRSTSPFDETSGTIAADNDVPSSSVTGHIQSSDSKAALVKSVDDSSRETSEGDIEEVATDIQNSLSVQDPVSHDKSESTDVDCDINNHSAVDLNDTCEVNVNETLVNPPKIAVEPLSVKDTVEIDTPCETSKANTIAIQDPVHVHDSVSHGNDTAVDLDNTFEVKVSDTSVNSPKDSVEQLSTTKTVEDLAANGTITMCEGGNVVNNTTAIDEKVAGVEPVTDSFSKAVAQNNMSQAIGEGPPESGSETVVVVDERNGDLINSDKGGDVGDVQEVDVKVASVDPIIESNTSAENNTCQTLDESSKNMTSDPIDRSLVDVKSDSQVTPEVASNTMP</sequence>
<feature type="compositionally biased region" description="Polar residues" evidence="6">
    <location>
        <begin position="1477"/>
        <end position="1486"/>
    </location>
</feature>
<organism evidence="8">
    <name type="scientific">Daucus carota subsp. sativus</name>
    <name type="common">Carrot</name>
    <dbReference type="NCBI Taxonomy" id="79200"/>
    <lineage>
        <taxon>Eukaryota</taxon>
        <taxon>Viridiplantae</taxon>
        <taxon>Streptophyta</taxon>
        <taxon>Embryophyta</taxon>
        <taxon>Tracheophyta</taxon>
        <taxon>Spermatophyta</taxon>
        <taxon>Magnoliopsida</taxon>
        <taxon>eudicotyledons</taxon>
        <taxon>Gunneridae</taxon>
        <taxon>Pentapetalae</taxon>
        <taxon>asterids</taxon>
        <taxon>campanulids</taxon>
        <taxon>Apiales</taxon>
        <taxon>Apiaceae</taxon>
        <taxon>Apioideae</taxon>
        <taxon>Scandiceae</taxon>
        <taxon>Daucinae</taxon>
        <taxon>Daucus</taxon>
        <taxon>Daucus sect. Daucus</taxon>
    </lineage>
</organism>
<reference evidence="8" key="1">
    <citation type="journal article" date="2016" name="Nat. Genet.">
        <title>A high-quality carrot genome assembly provides new insights into carotenoid accumulation and asterid genome evolution.</title>
        <authorList>
            <person name="Iorizzo M."/>
            <person name="Ellison S."/>
            <person name="Senalik D."/>
            <person name="Zeng P."/>
            <person name="Satapoomin P."/>
            <person name="Huang J."/>
            <person name="Bowman M."/>
            <person name="Iovene M."/>
            <person name="Sanseverino W."/>
            <person name="Cavagnaro P."/>
            <person name="Yildiz M."/>
            <person name="Macko-Podgorni A."/>
            <person name="Moranska E."/>
            <person name="Grzebelus E."/>
            <person name="Grzebelus D."/>
            <person name="Ashrafi H."/>
            <person name="Zheng Z."/>
            <person name="Cheng S."/>
            <person name="Spooner D."/>
            <person name="Van Deynze A."/>
            <person name="Simon P."/>
        </authorList>
    </citation>
    <scope>NUCLEOTIDE SEQUENCE [LARGE SCALE GENOMIC DNA]</scope>
    <source>
        <tissue evidence="8">Leaf</tissue>
    </source>
</reference>
<dbReference type="InterPro" id="IPR011011">
    <property type="entry name" value="Znf_FYVE_PHD"/>
</dbReference>
<dbReference type="InterPro" id="IPR001965">
    <property type="entry name" value="Znf_PHD"/>
</dbReference>
<dbReference type="InterPro" id="IPR056511">
    <property type="entry name" value="IDM1_C"/>
</dbReference>
<gene>
    <name evidence="8" type="ORF">DCAR_027215</name>
</gene>
<proteinExistence type="predicted"/>
<evidence type="ECO:0000256" key="2">
    <source>
        <dbReference type="ARBA" id="ARBA00022723"/>
    </source>
</evidence>
<feature type="compositionally biased region" description="Polar residues" evidence="6">
    <location>
        <begin position="1046"/>
        <end position="1059"/>
    </location>
</feature>
<evidence type="ECO:0000256" key="5">
    <source>
        <dbReference type="ARBA" id="ARBA00023242"/>
    </source>
</evidence>
<dbReference type="InterPro" id="IPR032308">
    <property type="entry name" value="TDBD"/>
</dbReference>
<dbReference type="PANTHER" id="PTHR46508">
    <property type="entry name" value="PHD FINGER FAMILY PROTEIN"/>
    <property type="match status" value="1"/>
</dbReference>
<name>A0A175YPH7_DAUCS</name>
<dbReference type="Pfam" id="PF23209">
    <property type="entry name" value="IDM1_C"/>
    <property type="match status" value="1"/>
</dbReference>
<evidence type="ECO:0000259" key="7">
    <source>
        <dbReference type="SMART" id="SM00249"/>
    </source>
</evidence>
<feature type="compositionally biased region" description="Basic and acidic residues" evidence="6">
    <location>
        <begin position="1458"/>
        <end position="1467"/>
    </location>
</feature>
<dbReference type="SUPFAM" id="SSF57903">
    <property type="entry name" value="FYVE/PHD zinc finger"/>
    <property type="match status" value="1"/>
</dbReference>
<dbReference type="InterPro" id="IPR013083">
    <property type="entry name" value="Znf_RING/FYVE/PHD"/>
</dbReference>
<evidence type="ECO:0000256" key="1">
    <source>
        <dbReference type="ARBA" id="ARBA00004123"/>
    </source>
</evidence>
<feature type="domain" description="Zinc finger PHD-type" evidence="7">
    <location>
        <begin position="680"/>
        <end position="721"/>
    </location>
</feature>
<feature type="region of interest" description="Disordered" evidence="6">
    <location>
        <begin position="1087"/>
        <end position="1107"/>
    </location>
</feature>
<accession>A0A175YPH7</accession>